<keyword evidence="3" id="KW-0731">Sigma factor</keyword>
<evidence type="ECO:0000256" key="1">
    <source>
        <dbReference type="ARBA" id="ARBA00010641"/>
    </source>
</evidence>
<feature type="domain" description="RNA polymerase sigma-70 region 2" evidence="5">
    <location>
        <begin position="43"/>
        <end position="109"/>
    </location>
</feature>
<dbReference type="GO" id="GO:0006352">
    <property type="term" value="P:DNA-templated transcription initiation"/>
    <property type="evidence" value="ECO:0007669"/>
    <property type="project" value="InterPro"/>
</dbReference>
<keyword evidence="4" id="KW-0804">Transcription</keyword>
<comment type="similarity">
    <text evidence="1">Belongs to the sigma-70 factor family. ECF subfamily.</text>
</comment>
<evidence type="ECO:0000313" key="8">
    <source>
        <dbReference type="Proteomes" id="UP000251889"/>
    </source>
</evidence>
<dbReference type="EMBL" id="QMFY01000009">
    <property type="protein sequence ID" value="RAV99861.1"/>
    <property type="molecule type" value="Genomic_DNA"/>
</dbReference>
<evidence type="ECO:0000313" key="7">
    <source>
        <dbReference type="EMBL" id="RAV99861.1"/>
    </source>
</evidence>
<evidence type="ECO:0000256" key="4">
    <source>
        <dbReference type="ARBA" id="ARBA00023163"/>
    </source>
</evidence>
<name>A0A364XZA8_9BACT</name>
<proteinExistence type="inferred from homology"/>
<dbReference type="GO" id="GO:0003677">
    <property type="term" value="F:DNA binding"/>
    <property type="evidence" value="ECO:0007669"/>
    <property type="project" value="InterPro"/>
</dbReference>
<organism evidence="7 8">
    <name type="scientific">Pseudochryseolinea flava</name>
    <dbReference type="NCBI Taxonomy" id="2059302"/>
    <lineage>
        <taxon>Bacteria</taxon>
        <taxon>Pseudomonadati</taxon>
        <taxon>Bacteroidota</taxon>
        <taxon>Cytophagia</taxon>
        <taxon>Cytophagales</taxon>
        <taxon>Fulvivirgaceae</taxon>
        <taxon>Pseudochryseolinea</taxon>
    </lineage>
</organism>
<dbReference type="InterPro" id="IPR013324">
    <property type="entry name" value="RNA_pol_sigma_r3/r4-like"/>
</dbReference>
<dbReference type="SUPFAM" id="SSF88659">
    <property type="entry name" value="Sigma3 and sigma4 domains of RNA polymerase sigma factors"/>
    <property type="match status" value="1"/>
</dbReference>
<accession>A0A364XZA8</accession>
<dbReference type="AlphaFoldDB" id="A0A364XZA8"/>
<dbReference type="PANTHER" id="PTHR43133:SF46">
    <property type="entry name" value="RNA POLYMERASE SIGMA-70 FACTOR ECF SUBFAMILY"/>
    <property type="match status" value="1"/>
</dbReference>
<dbReference type="Pfam" id="PF04542">
    <property type="entry name" value="Sigma70_r2"/>
    <property type="match status" value="1"/>
</dbReference>
<reference evidence="7 8" key="1">
    <citation type="submission" date="2018-06" db="EMBL/GenBank/DDBJ databases">
        <title>Chryseolinea flavus sp. nov., a member of the phylum Bacteroidetes isolated from soil.</title>
        <authorList>
            <person name="Li Y."/>
            <person name="Wang J."/>
        </authorList>
    </citation>
    <scope>NUCLEOTIDE SEQUENCE [LARGE SCALE GENOMIC DNA]</scope>
    <source>
        <strain evidence="7 8">SDU1-6</strain>
    </source>
</reference>
<dbReference type="InterPro" id="IPR007627">
    <property type="entry name" value="RNA_pol_sigma70_r2"/>
</dbReference>
<dbReference type="Gene3D" id="1.10.1740.10">
    <property type="match status" value="1"/>
</dbReference>
<feature type="domain" description="RNA polymerase sigma factor 70 region 4 type 2" evidence="6">
    <location>
        <begin position="137"/>
        <end position="187"/>
    </location>
</feature>
<keyword evidence="2" id="KW-0805">Transcription regulation</keyword>
<dbReference type="InterPro" id="IPR014284">
    <property type="entry name" value="RNA_pol_sigma-70_dom"/>
</dbReference>
<dbReference type="Pfam" id="PF08281">
    <property type="entry name" value="Sigma70_r4_2"/>
    <property type="match status" value="1"/>
</dbReference>
<dbReference type="Proteomes" id="UP000251889">
    <property type="component" value="Unassembled WGS sequence"/>
</dbReference>
<dbReference type="PANTHER" id="PTHR43133">
    <property type="entry name" value="RNA POLYMERASE ECF-TYPE SIGMA FACTO"/>
    <property type="match status" value="1"/>
</dbReference>
<dbReference type="NCBIfam" id="TIGR02937">
    <property type="entry name" value="sigma70-ECF"/>
    <property type="match status" value="1"/>
</dbReference>
<protein>
    <submittedName>
        <fullName evidence="7">RNA polymerase subunit sigma-24</fullName>
    </submittedName>
</protein>
<dbReference type="InterPro" id="IPR036388">
    <property type="entry name" value="WH-like_DNA-bd_sf"/>
</dbReference>
<dbReference type="OrthoDB" id="941544at2"/>
<dbReference type="InterPro" id="IPR013249">
    <property type="entry name" value="RNA_pol_sigma70_r4_t2"/>
</dbReference>
<gene>
    <name evidence="7" type="ORF">DQQ10_17630</name>
</gene>
<dbReference type="SUPFAM" id="SSF88946">
    <property type="entry name" value="Sigma2 domain of RNA polymerase sigma factors"/>
    <property type="match status" value="1"/>
</dbReference>
<dbReference type="InterPro" id="IPR013325">
    <property type="entry name" value="RNA_pol_sigma_r2"/>
</dbReference>
<evidence type="ECO:0000256" key="2">
    <source>
        <dbReference type="ARBA" id="ARBA00023015"/>
    </source>
</evidence>
<sequence length="201" mass="23343">MIRSRQRNRLLQHFRTRTSKLLEEKEIVRGCQQGSGKAQEAAYRRYADRLFRLSLRYIPMEAEAEDVVMRAFVKAFKKVNGFNYQRAGSFEAWLRKIVVNEALMTLRSHHNFNMTEALDESMDEPDISSLSSMDATDILQFISQLPTGYRTVFNLFAIEGFDHAEIAEQLNISEVTSRSQLFKAKTLLKKMLSREGYHYGT</sequence>
<dbReference type="Gene3D" id="1.10.10.10">
    <property type="entry name" value="Winged helix-like DNA-binding domain superfamily/Winged helix DNA-binding domain"/>
    <property type="match status" value="1"/>
</dbReference>
<keyword evidence="8" id="KW-1185">Reference proteome</keyword>
<dbReference type="GO" id="GO:0016987">
    <property type="term" value="F:sigma factor activity"/>
    <property type="evidence" value="ECO:0007669"/>
    <property type="project" value="UniProtKB-KW"/>
</dbReference>
<evidence type="ECO:0000259" key="6">
    <source>
        <dbReference type="Pfam" id="PF08281"/>
    </source>
</evidence>
<evidence type="ECO:0000259" key="5">
    <source>
        <dbReference type="Pfam" id="PF04542"/>
    </source>
</evidence>
<dbReference type="InterPro" id="IPR039425">
    <property type="entry name" value="RNA_pol_sigma-70-like"/>
</dbReference>
<comment type="caution">
    <text evidence="7">The sequence shown here is derived from an EMBL/GenBank/DDBJ whole genome shotgun (WGS) entry which is preliminary data.</text>
</comment>
<evidence type="ECO:0000256" key="3">
    <source>
        <dbReference type="ARBA" id="ARBA00023082"/>
    </source>
</evidence>